<dbReference type="RefSeq" id="WP_184812235.1">
    <property type="nucleotide sequence ID" value="NZ_JACHJQ010000004.1"/>
</dbReference>
<dbReference type="InterPro" id="IPR023827">
    <property type="entry name" value="Peptidase_S8_Asp-AS"/>
</dbReference>
<accession>A0A7W7VFG8</accession>
<organism evidence="9 10">
    <name type="scientific">Actinophytocola algeriensis</name>
    <dbReference type="NCBI Taxonomy" id="1768010"/>
    <lineage>
        <taxon>Bacteria</taxon>
        <taxon>Bacillati</taxon>
        <taxon>Actinomycetota</taxon>
        <taxon>Actinomycetes</taxon>
        <taxon>Pseudonocardiales</taxon>
        <taxon>Pseudonocardiaceae</taxon>
    </lineage>
</organism>
<dbReference type="InterPro" id="IPR036852">
    <property type="entry name" value="Peptidase_S8/S53_dom_sf"/>
</dbReference>
<comment type="caution">
    <text evidence="9">The sequence shown here is derived from an EMBL/GenBank/DDBJ whole genome shotgun (WGS) entry which is preliminary data.</text>
</comment>
<dbReference type="SUPFAM" id="SSF52743">
    <property type="entry name" value="Subtilisin-like"/>
    <property type="match status" value="1"/>
</dbReference>
<feature type="domain" description="Peptidase S8/S53" evidence="8">
    <location>
        <begin position="220"/>
        <end position="517"/>
    </location>
</feature>
<keyword evidence="4 5" id="KW-0720">Serine protease</keyword>
<feature type="active site" description="Charge relay system" evidence="5">
    <location>
        <position position="297"/>
    </location>
</feature>
<evidence type="ECO:0000256" key="5">
    <source>
        <dbReference type="PROSITE-ProRule" id="PRU01240"/>
    </source>
</evidence>
<evidence type="ECO:0000256" key="7">
    <source>
        <dbReference type="SAM" id="MobiDB-lite"/>
    </source>
</evidence>
<evidence type="ECO:0000256" key="6">
    <source>
        <dbReference type="RuleBase" id="RU003355"/>
    </source>
</evidence>
<comment type="similarity">
    <text evidence="1 5 6">Belongs to the peptidase S8 family.</text>
</comment>
<dbReference type="PROSITE" id="PS51892">
    <property type="entry name" value="SUBTILASE"/>
    <property type="match status" value="1"/>
</dbReference>
<evidence type="ECO:0000256" key="2">
    <source>
        <dbReference type="ARBA" id="ARBA00022670"/>
    </source>
</evidence>
<feature type="active site" description="Charge relay system" evidence="5">
    <location>
        <position position="498"/>
    </location>
</feature>
<keyword evidence="3 5" id="KW-0378">Hydrolase</keyword>
<sequence>MTSAFPNGDRPRGEPPRRNPLIPDAIAIPPEVLARHRARVLDPATAVRPKSGERPYSTVYRSETMLVPAGDVHGLLPDPDQSNDVNRHLAEIGLELRPPREENWQGNVGRLPADLGVAVPLVRKDGAVADRAPDPWAALVWLRDKLSDRVGHYQLDHLLMPATAVVEGAPVSNGGAVGGVPVSNGGSVGGTIALYTGSRNPVAMLMPQPVRPPAATLTGGRRPVVAVLDTGIGYHPWWNGQDPSDPIIEVSQDFQDLLAQQELADPSMVQPYPLDDPREVQNVVQPLLGLLDSHAGHGTFVSGLVHQLCPAAKILSMRVLHSDGFSTEGALLLALNWLAERVESGDPAQAVDVVSLSLGFYPETTDPAQVGQVRTVIERLTSRGVLVVAAAGNDATTRPFMPAAFGQGTGGTAGDPLLSAIGARNAAGLTTAAFSNWGEWVSRWAPGNALVSTVPADWEGAAGPGLAYPDPLGLGPWLRTAPDPDDLRSGFAVWAGTSFATPVVAGLLAQALAHDEQCANAGDAASRAQLALAATDAELARRHWQ</sequence>
<gene>
    <name evidence="9" type="ORF">FHR82_004371</name>
</gene>
<evidence type="ECO:0000313" key="10">
    <source>
        <dbReference type="Proteomes" id="UP000520767"/>
    </source>
</evidence>
<dbReference type="PANTHER" id="PTHR43806:SF11">
    <property type="entry name" value="CEREVISIN-RELATED"/>
    <property type="match status" value="1"/>
</dbReference>
<dbReference type="InterPro" id="IPR023828">
    <property type="entry name" value="Peptidase_S8_Ser-AS"/>
</dbReference>
<keyword evidence="2 5" id="KW-0645">Protease</keyword>
<reference evidence="9 10" key="1">
    <citation type="submission" date="2020-08" db="EMBL/GenBank/DDBJ databases">
        <title>Genomic Encyclopedia of Type Strains, Phase III (KMG-III): the genomes of soil and plant-associated and newly described type strains.</title>
        <authorList>
            <person name="Whitman W."/>
        </authorList>
    </citation>
    <scope>NUCLEOTIDE SEQUENCE [LARGE SCALE GENOMIC DNA]</scope>
    <source>
        <strain evidence="9 10">CECT 8960</strain>
    </source>
</reference>
<keyword evidence="10" id="KW-1185">Reference proteome</keyword>
<feature type="region of interest" description="Disordered" evidence="7">
    <location>
        <begin position="1"/>
        <end position="22"/>
    </location>
</feature>
<feature type="active site" description="Charge relay system" evidence="5">
    <location>
        <position position="229"/>
    </location>
</feature>
<dbReference type="Proteomes" id="UP000520767">
    <property type="component" value="Unassembled WGS sequence"/>
</dbReference>
<dbReference type="PROSITE" id="PS00138">
    <property type="entry name" value="SUBTILASE_SER"/>
    <property type="match status" value="1"/>
</dbReference>
<dbReference type="PRINTS" id="PR00723">
    <property type="entry name" value="SUBTILISIN"/>
</dbReference>
<dbReference type="InterPro" id="IPR015500">
    <property type="entry name" value="Peptidase_S8_subtilisin-rel"/>
</dbReference>
<evidence type="ECO:0000313" key="9">
    <source>
        <dbReference type="EMBL" id="MBB4908129.1"/>
    </source>
</evidence>
<protein>
    <submittedName>
        <fullName evidence="9">Subtilisin family serine protease</fullName>
    </submittedName>
</protein>
<dbReference type="Pfam" id="PF00082">
    <property type="entry name" value="Peptidase_S8"/>
    <property type="match status" value="1"/>
</dbReference>
<evidence type="ECO:0000256" key="3">
    <source>
        <dbReference type="ARBA" id="ARBA00022801"/>
    </source>
</evidence>
<dbReference type="GO" id="GO:0006508">
    <property type="term" value="P:proteolysis"/>
    <property type="evidence" value="ECO:0007669"/>
    <property type="project" value="UniProtKB-KW"/>
</dbReference>
<dbReference type="InterPro" id="IPR050131">
    <property type="entry name" value="Peptidase_S8_subtilisin-like"/>
</dbReference>
<dbReference type="InterPro" id="IPR000209">
    <property type="entry name" value="Peptidase_S8/S53_dom"/>
</dbReference>
<dbReference type="AlphaFoldDB" id="A0A7W7VFG8"/>
<evidence type="ECO:0000256" key="1">
    <source>
        <dbReference type="ARBA" id="ARBA00011073"/>
    </source>
</evidence>
<dbReference type="PANTHER" id="PTHR43806">
    <property type="entry name" value="PEPTIDASE S8"/>
    <property type="match status" value="1"/>
</dbReference>
<name>A0A7W7VFG8_9PSEU</name>
<dbReference type="PROSITE" id="PS00136">
    <property type="entry name" value="SUBTILASE_ASP"/>
    <property type="match status" value="1"/>
</dbReference>
<evidence type="ECO:0000259" key="8">
    <source>
        <dbReference type="Pfam" id="PF00082"/>
    </source>
</evidence>
<dbReference type="GO" id="GO:0004252">
    <property type="term" value="F:serine-type endopeptidase activity"/>
    <property type="evidence" value="ECO:0007669"/>
    <property type="project" value="UniProtKB-UniRule"/>
</dbReference>
<evidence type="ECO:0000256" key="4">
    <source>
        <dbReference type="ARBA" id="ARBA00022825"/>
    </source>
</evidence>
<proteinExistence type="inferred from homology"/>
<dbReference type="EMBL" id="JACHJQ010000004">
    <property type="protein sequence ID" value="MBB4908129.1"/>
    <property type="molecule type" value="Genomic_DNA"/>
</dbReference>
<dbReference type="Gene3D" id="3.40.50.200">
    <property type="entry name" value="Peptidase S8/S53 domain"/>
    <property type="match status" value="1"/>
</dbReference>